<dbReference type="Gene3D" id="3.40.50.300">
    <property type="entry name" value="P-loop containing nucleotide triphosphate hydrolases"/>
    <property type="match status" value="2"/>
</dbReference>
<dbReference type="Pfam" id="PF00005">
    <property type="entry name" value="ABC_tran"/>
    <property type="match status" value="2"/>
</dbReference>
<dbReference type="InterPro" id="IPR003593">
    <property type="entry name" value="AAA+_ATPase"/>
</dbReference>
<dbReference type="GO" id="GO:0005524">
    <property type="term" value="F:ATP binding"/>
    <property type="evidence" value="ECO:0007669"/>
    <property type="project" value="UniProtKB-KW"/>
</dbReference>
<evidence type="ECO:0000259" key="4">
    <source>
        <dbReference type="PROSITE" id="PS51379"/>
    </source>
</evidence>
<name>F2HIG3_9CRYP</name>
<evidence type="ECO:0000313" key="6">
    <source>
        <dbReference type="Proteomes" id="UP000243423"/>
    </source>
</evidence>
<dbReference type="PROSITE" id="PS50893">
    <property type="entry name" value="ABC_TRANSPORTER_2"/>
    <property type="match status" value="2"/>
</dbReference>
<dbReference type="SUPFAM" id="SSF52540">
    <property type="entry name" value="P-loop containing nucleoside triphosphate hydrolases"/>
    <property type="match status" value="2"/>
</dbReference>
<dbReference type="PROSITE" id="PS00211">
    <property type="entry name" value="ABC_TRANSPORTER_1"/>
    <property type="match status" value="1"/>
</dbReference>
<dbReference type="AlphaFoldDB" id="F2HIG3"/>
<keyword evidence="2" id="KW-0067">ATP-binding</keyword>
<dbReference type="SMART" id="SM00382">
    <property type="entry name" value="AAA"/>
    <property type="match status" value="2"/>
</dbReference>
<dbReference type="InterPro" id="IPR013283">
    <property type="entry name" value="RLI1"/>
</dbReference>
<sequence length="599" mass="68901">MEEKRANRIAIVSSEKCKPEKCQLECKKNCPLVKVGKLCIEISYRTKKALISEEMCIGCGICVKKCPFSAVQIINLLKNKCEIVHKYGINSFQLIHLPILKPTNIIGIIGSNGMGKSTALKILAGELKPNLGNTKEAPGWNVVKKFFKGNILQNYFEFLFKNNFKIGIKPQYIDTIIELKCNSFVRDFFCNLNENDNIKIIKNLSLSSLLDRKICELSGGELQRFSIACTLIQSKKIFLFDEISSYLDIKQRIQVVKVIKDFLFANKDIYIAVVEHDLAIVDYLSDFICFFYGVPGAYGIVSSQFSAKEGINIFLSGFIPGENIRFRNYPVRFVEKKELKIHSKKTNRFFYPSMYKNFESFKFMVDSGYYFDSEITVLLGENGTGKTLFIRLLGHMFKSQYKIYNSKKNISYKPQRIFSRFKGKLGKLISKKLHTVLSDSFFKNNIFEPLRENLSLEKEFQNLSGGEIQRLSLLFCLGKISDLYLIDEPSSYLDSEQRLIISKIIKKFFVNFEKPAFVVEHDFIIATYLADKIIVFEGTPSFCCKASSPLPVNEGINKFLKQLDITFRKDPINFFPRINKLNSSKDRKQKSEGSYYFEK</sequence>
<dbReference type="InterPro" id="IPR007209">
    <property type="entry name" value="RNaseL-inhib-like_metal-bd_dom"/>
</dbReference>
<geneLocation type="nucleomorph" evidence="5"/>
<dbReference type="GeneID" id="10447344"/>
<dbReference type="PROSITE" id="PS00198">
    <property type="entry name" value="4FE4S_FER_1"/>
    <property type="match status" value="1"/>
</dbReference>
<keyword evidence="5" id="KW-0542">Nucleomorph</keyword>
<dbReference type="PROSITE" id="PS51379">
    <property type="entry name" value="4FE4S_FER_2"/>
    <property type="match status" value="1"/>
</dbReference>
<keyword evidence="1" id="KW-0547">Nucleotide-binding</keyword>
<reference evidence="5 6" key="1">
    <citation type="journal article" date="2011" name="Genome Biol. Evol.">
        <title>Complete nucleomorph genome sequence of the nonphotosynthetic alga Cryptomonas paramecium reveals a core nucleomorph gene set.</title>
        <authorList>
            <person name="Tanifuji G."/>
            <person name="Onodera N.T."/>
            <person name="Wheeler T.J."/>
            <person name="Dlutek M."/>
            <person name="Donaher N."/>
            <person name="Archibald J.M."/>
        </authorList>
    </citation>
    <scope>NUCLEOTIDE SEQUENCE [LARGE SCALE GENOMIC DNA]</scope>
    <source>
        <strain evidence="5 6">CCAP977/2A</strain>
    </source>
</reference>
<dbReference type="InterPro" id="IPR003439">
    <property type="entry name" value="ABC_transporter-like_ATP-bd"/>
</dbReference>
<feature type="domain" description="ABC transporter" evidence="3">
    <location>
        <begin position="71"/>
        <end position="317"/>
    </location>
</feature>
<proteinExistence type="predicted"/>
<dbReference type="PANTHER" id="PTHR19248">
    <property type="entry name" value="ATP-BINDING TRANSPORT PROTEIN-RELATED"/>
    <property type="match status" value="1"/>
</dbReference>
<evidence type="ECO:0000259" key="3">
    <source>
        <dbReference type="PROSITE" id="PS50893"/>
    </source>
</evidence>
<feature type="domain" description="4Fe-4S ferredoxin-type" evidence="4">
    <location>
        <begin position="47"/>
        <end position="76"/>
    </location>
</feature>
<protein>
    <submittedName>
        <fullName evidence="5">RNase L inhibitor</fullName>
    </submittedName>
</protein>
<dbReference type="EMBL" id="CP002174">
    <property type="protein sequence ID" value="AEA39087.1"/>
    <property type="molecule type" value="Genomic_DNA"/>
</dbReference>
<gene>
    <name evidence="5" type="primary">rli1</name>
    <name evidence="5" type="ORF">CPARA_3gp429</name>
</gene>
<dbReference type="InterPro" id="IPR017900">
    <property type="entry name" value="4Fe4S_Fe_S_CS"/>
</dbReference>
<dbReference type="SUPFAM" id="SSF54862">
    <property type="entry name" value="4Fe-4S ferredoxins"/>
    <property type="match status" value="1"/>
</dbReference>
<dbReference type="NCBIfam" id="NF009945">
    <property type="entry name" value="PRK13409.1"/>
    <property type="match status" value="1"/>
</dbReference>
<dbReference type="RefSeq" id="XP_003239985.1">
    <property type="nucleotide sequence ID" value="XM_003239937.1"/>
</dbReference>
<dbReference type="PRINTS" id="PR01868">
    <property type="entry name" value="ABCEFAMILY"/>
</dbReference>
<dbReference type="Pfam" id="PF00037">
    <property type="entry name" value="Fer4"/>
    <property type="match status" value="1"/>
</dbReference>
<evidence type="ECO:0000256" key="2">
    <source>
        <dbReference type="ARBA" id="ARBA00022840"/>
    </source>
</evidence>
<organism evidence="5 6">
    <name type="scientific">Cryptomonas paramaecium</name>
    <dbReference type="NCBI Taxonomy" id="2898"/>
    <lineage>
        <taxon>Eukaryota</taxon>
        <taxon>Cryptophyceae</taxon>
        <taxon>Cryptomonadales</taxon>
        <taxon>Cryptomonadaceae</taxon>
        <taxon>Cryptomonas</taxon>
    </lineage>
</organism>
<dbReference type="InterPro" id="IPR027417">
    <property type="entry name" value="P-loop_NTPase"/>
</dbReference>
<dbReference type="InterPro" id="IPR017871">
    <property type="entry name" value="ABC_transporter-like_CS"/>
</dbReference>
<evidence type="ECO:0000313" key="5">
    <source>
        <dbReference type="EMBL" id="AEA39087.1"/>
    </source>
</evidence>
<dbReference type="Pfam" id="PF04068">
    <property type="entry name" value="Fer4_RLI"/>
    <property type="match status" value="1"/>
</dbReference>
<feature type="domain" description="ABC transporter" evidence="3">
    <location>
        <begin position="341"/>
        <end position="563"/>
    </location>
</feature>
<dbReference type="Proteomes" id="UP000243423">
    <property type="component" value="Nucleomorph 3"/>
</dbReference>
<dbReference type="InterPro" id="IPR017896">
    <property type="entry name" value="4Fe4S_Fe-S-bd"/>
</dbReference>
<dbReference type="GO" id="GO:0016887">
    <property type="term" value="F:ATP hydrolysis activity"/>
    <property type="evidence" value="ECO:0007669"/>
    <property type="project" value="InterPro"/>
</dbReference>
<evidence type="ECO:0000256" key="1">
    <source>
        <dbReference type="ARBA" id="ARBA00022741"/>
    </source>
</evidence>
<accession>F2HIG3</accession>